<name>A0ABR8MKM9_9ACTN</name>
<evidence type="ECO:0000259" key="1">
    <source>
        <dbReference type="Pfam" id="PF21880"/>
    </source>
</evidence>
<accession>A0ABR8MKM9</accession>
<gene>
    <name evidence="2" type="ORF">IEZ25_11955</name>
</gene>
<dbReference type="Pfam" id="PF21880">
    <property type="entry name" value="DUF6916"/>
    <property type="match status" value="1"/>
</dbReference>
<dbReference type="Proteomes" id="UP000649289">
    <property type="component" value="Unassembled WGS sequence"/>
</dbReference>
<comment type="caution">
    <text evidence="2">The sequence shown here is derived from an EMBL/GenBank/DDBJ whole genome shotgun (WGS) entry which is preliminary data.</text>
</comment>
<dbReference type="EMBL" id="JACXYY010000004">
    <property type="protein sequence ID" value="MBD3915330.1"/>
    <property type="molecule type" value="Genomic_DNA"/>
</dbReference>
<evidence type="ECO:0000313" key="3">
    <source>
        <dbReference type="Proteomes" id="UP000649289"/>
    </source>
</evidence>
<proteinExistence type="predicted"/>
<sequence length="103" mass="11276">MSVQHADYAPRVGERFTLRRLDVQQPDVEATLTEVADERRCGGWLAWSMTFDAPVGCEQGVFEVSAPDVDARDLMLVPLAASPGGTLLHATLTSTYESENDHV</sequence>
<organism evidence="2 3">
    <name type="scientific">Nocardioides hwasunensis</name>
    <dbReference type="NCBI Taxonomy" id="397258"/>
    <lineage>
        <taxon>Bacteria</taxon>
        <taxon>Bacillati</taxon>
        <taxon>Actinomycetota</taxon>
        <taxon>Actinomycetes</taxon>
        <taxon>Propionibacteriales</taxon>
        <taxon>Nocardioidaceae</taxon>
        <taxon>Nocardioides</taxon>
    </lineage>
</organism>
<evidence type="ECO:0000313" key="2">
    <source>
        <dbReference type="EMBL" id="MBD3915330.1"/>
    </source>
</evidence>
<dbReference type="RefSeq" id="WP_191199639.1">
    <property type="nucleotide sequence ID" value="NZ_BAAAPA010000005.1"/>
</dbReference>
<reference evidence="2 3" key="1">
    <citation type="submission" date="2020-09" db="EMBL/GenBank/DDBJ databases">
        <title>novel species in genus Nocardioides.</title>
        <authorList>
            <person name="Zhang G."/>
        </authorList>
    </citation>
    <scope>NUCLEOTIDE SEQUENCE [LARGE SCALE GENOMIC DNA]</scope>
    <source>
        <strain evidence="2 3">19197</strain>
    </source>
</reference>
<dbReference type="InterPro" id="IPR054209">
    <property type="entry name" value="DUF6916"/>
</dbReference>
<keyword evidence="3" id="KW-1185">Reference proteome</keyword>
<feature type="domain" description="DUF6916" evidence="1">
    <location>
        <begin position="4"/>
        <end position="91"/>
    </location>
</feature>
<protein>
    <recommendedName>
        <fullName evidence="1">DUF6916 domain-containing protein</fullName>
    </recommendedName>
</protein>